<reference evidence="2 3" key="1">
    <citation type="submission" date="2017-09" db="EMBL/GenBank/DDBJ databases">
        <authorList>
            <person name="Ehlers B."/>
            <person name="Leendertz F.H."/>
        </authorList>
    </citation>
    <scope>NUCLEOTIDE SEQUENCE [LARGE SCALE GENOMIC DNA]</scope>
    <source>
        <strain evidence="2 3">DSM 46844</strain>
    </source>
</reference>
<evidence type="ECO:0000313" key="3">
    <source>
        <dbReference type="Proteomes" id="UP000219514"/>
    </source>
</evidence>
<keyword evidence="3" id="KW-1185">Reference proteome</keyword>
<gene>
    <name evidence="2" type="ORF">SAMN06893097_10917</name>
</gene>
<organism evidence="2 3">
    <name type="scientific">Geodermatophilus sabuli</name>
    <dbReference type="NCBI Taxonomy" id="1564158"/>
    <lineage>
        <taxon>Bacteria</taxon>
        <taxon>Bacillati</taxon>
        <taxon>Actinomycetota</taxon>
        <taxon>Actinomycetes</taxon>
        <taxon>Geodermatophilales</taxon>
        <taxon>Geodermatophilaceae</taxon>
        <taxon>Geodermatophilus</taxon>
    </lineage>
</organism>
<evidence type="ECO:0000313" key="2">
    <source>
        <dbReference type="EMBL" id="SNX97937.1"/>
    </source>
</evidence>
<dbReference type="Proteomes" id="UP000219514">
    <property type="component" value="Unassembled WGS sequence"/>
</dbReference>
<evidence type="ECO:0000259" key="1">
    <source>
        <dbReference type="Pfam" id="PF05305"/>
    </source>
</evidence>
<proteinExistence type="predicted"/>
<dbReference type="EMBL" id="OBDO01000009">
    <property type="protein sequence ID" value="SNX97937.1"/>
    <property type="molecule type" value="Genomic_DNA"/>
</dbReference>
<feature type="domain" description="DUF732" evidence="1">
    <location>
        <begin position="15"/>
        <end position="82"/>
    </location>
</feature>
<sequence>MPIPAPGQTEAEARDEAYLRILAQRPNLSTDATRLFDLADVTCRGFVTGGTGEDVAADLLDRGLSGADASFVAALATYAYCPLFFEDVVYL</sequence>
<name>A0A285EG33_9ACTN</name>
<dbReference type="InterPro" id="IPR007969">
    <property type="entry name" value="DUF732"/>
</dbReference>
<accession>A0A285EG33</accession>
<protein>
    <recommendedName>
        <fullName evidence="1">DUF732 domain-containing protein</fullName>
    </recommendedName>
</protein>
<dbReference type="Pfam" id="PF05305">
    <property type="entry name" value="DUF732"/>
    <property type="match status" value="1"/>
</dbReference>
<dbReference type="AlphaFoldDB" id="A0A285EG33"/>